<dbReference type="EMBL" id="BDEC01000019">
    <property type="protein sequence ID" value="GBD67756.1"/>
    <property type="molecule type" value="Genomic_DNA"/>
</dbReference>
<dbReference type="CDD" id="cd02020">
    <property type="entry name" value="CMPK"/>
    <property type="match status" value="1"/>
</dbReference>
<dbReference type="GO" id="GO:0036431">
    <property type="term" value="F:dCMP kinase activity"/>
    <property type="evidence" value="ECO:0007669"/>
    <property type="project" value="InterPro"/>
</dbReference>
<evidence type="ECO:0000313" key="12">
    <source>
        <dbReference type="Proteomes" id="UP000236214"/>
    </source>
</evidence>
<gene>
    <name evidence="9 11" type="primary">cmk</name>
    <name evidence="11" type="ORF">TEHN7118_0562</name>
</gene>
<comment type="similarity">
    <text evidence="1 9">Belongs to the cytidylate kinase family. Type 1 subfamily.</text>
</comment>
<evidence type="ECO:0000256" key="4">
    <source>
        <dbReference type="ARBA" id="ARBA00022741"/>
    </source>
</evidence>
<evidence type="ECO:0000259" key="10">
    <source>
        <dbReference type="Pfam" id="PF02224"/>
    </source>
</evidence>
<evidence type="ECO:0000256" key="1">
    <source>
        <dbReference type="ARBA" id="ARBA00009427"/>
    </source>
</evidence>
<evidence type="ECO:0000256" key="2">
    <source>
        <dbReference type="ARBA" id="ARBA00022490"/>
    </source>
</evidence>
<evidence type="ECO:0000256" key="9">
    <source>
        <dbReference type="HAMAP-Rule" id="MF_00238"/>
    </source>
</evidence>
<dbReference type="RefSeq" id="WP_103103361.1">
    <property type="nucleotide sequence ID" value="NZ_BDEC01000019.1"/>
</dbReference>
<dbReference type="Pfam" id="PF02224">
    <property type="entry name" value="Cytidylate_kin"/>
    <property type="match status" value="1"/>
</dbReference>
<comment type="catalytic activity">
    <reaction evidence="8 9">
        <text>CMP + ATP = CDP + ADP</text>
        <dbReference type="Rhea" id="RHEA:11600"/>
        <dbReference type="ChEBI" id="CHEBI:30616"/>
        <dbReference type="ChEBI" id="CHEBI:58069"/>
        <dbReference type="ChEBI" id="CHEBI:60377"/>
        <dbReference type="ChEBI" id="CHEBI:456216"/>
        <dbReference type="EC" id="2.7.4.25"/>
    </reaction>
</comment>
<comment type="catalytic activity">
    <reaction evidence="7 9">
        <text>dCMP + ATP = dCDP + ADP</text>
        <dbReference type="Rhea" id="RHEA:25094"/>
        <dbReference type="ChEBI" id="CHEBI:30616"/>
        <dbReference type="ChEBI" id="CHEBI:57566"/>
        <dbReference type="ChEBI" id="CHEBI:58593"/>
        <dbReference type="ChEBI" id="CHEBI:456216"/>
        <dbReference type="EC" id="2.7.4.25"/>
    </reaction>
</comment>
<evidence type="ECO:0000256" key="8">
    <source>
        <dbReference type="ARBA" id="ARBA00048478"/>
    </source>
</evidence>
<dbReference type="Proteomes" id="UP000236214">
    <property type="component" value="Unassembled WGS sequence"/>
</dbReference>
<protein>
    <recommendedName>
        <fullName evidence="9">Cytidylate kinase</fullName>
        <shortName evidence="9">CK</shortName>
        <ecNumber evidence="9">2.7.4.25</ecNumber>
    </recommendedName>
    <alternativeName>
        <fullName evidence="9">Cytidine monophosphate kinase</fullName>
        <shortName evidence="9">CMP kinase</shortName>
    </alternativeName>
</protein>
<dbReference type="PANTHER" id="PTHR21299">
    <property type="entry name" value="CYTIDYLATE KINASE/PANTOATE-BETA-ALANINE LIGASE"/>
    <property type="match status" value="1"/>
</dbReference>
<keyword evidence="3 9" id="KW-0808">Transferase</keyword>
<evidence type="ECO:0000256" key="6">
    <source>
        <dbReference type="ARBA" id="ARBA00022840"/>
    </source>
</evidence>
<keyword evidence="12" id="KW-1185">Reference proteome</keyword>
<dbReference type="AlphaFoldDB" id="A0A2H6CRZ5"/>
<feature type="domain" description="Cytidylate kinase" evidence="10">
    <location>
        <begin position="6"/>
        <end position="219"/>
    </location>
</feature>
<dbReference type="NCBIfam" id="TIGR00017">
    <property type="entry name" value="cmk"/>
    <property type="match status" value="1"/>
</dbReference>
<dbReference type="EC" id="2.7.4.25" evidence="9"/>
<keyword evidence="2 9" id="KW-0963">Cytoplasm</keyword>
<dbReference type="FunFam" id="3.40.50.300:FF:000484">
    <property type="entry name" value="Cytidylate kinase"/>
    <property type="match status" value="1"/>
</dbReference>
<comment type="subcellular location">
    <subcellularLocation>
        <location evidence="9">Cytoplasm</location>
    </subcellularLocation>
</comment>
<dbReference type="SUPFAM" id="SSF52540">
    <property type="entry name" value="P-loop containing nucleoside triphosphate hydrolases"/>
    <property type="match status" value="1"/>
</dbReference>
<dbReference type="HAMAP" id="MF_00238">
    <property type="entry name" value="Cytidyl_kinase_type1"/>
    <property type="match status" value="1"/>
</dbReference>
<name>A0A2H6CRZ5_TETHA</name>
<feature type="binding site" evidence="9">
    <location>
        <begin position="10"/>
        <end position="18"/>
    </location>
    <ligand>
        <name>ATP</name>
        <dbReference type="ChEBI" id="CHEBI:30616"/>
    </ligand>
</feature>
<keyword evidence="5 9" id="KW-0418">Kinase</keyword>
<keyword evidence="4 9" id="KW-0547">Nucleotide-binding</keyword>
<dbReference type="GO" id="GO:0005829">
    <property type="term" value="C:cytosol"/>
    <property type="evidence" value="ECO:0007669"/>
    <property type="project" value="TreeGrafter"/>
</dbReference>
<reference evidence="11 12" key="1">
    <citation type="submission" date="2016-05" db="EMBL/GenBank/DDBJ databases">
        <title>Whole genome sequencing of Tetragenococcus halophilus subsp. halophilus NISL 7118.</title>
        <authorList>
            <person name="Shiwa Y."/>
            <person name="Nishimura I."/>
            <person name="Yoshikawa H."/>
            <person name="Koyama Y."/>
            <person name="Oguma T."/>
        </authorList>
    </citation>
    <scope>NUCLEOTIDE SEQUENCE [LARGE SCALE GENOMIC DNA]</scope>
    <source>
        <strain evidence="11 12">NISL 7118</strain>
    </source>
</reference>
<dbReference type="Gene3D" id="3.40.50.300">
    <property type="entry name" value="P-loop containing nucleotide triphosphate hydrolases"/>
    <property type="match status" value="1"/>
</dbReference>
<dbReference type="InterPro" id="IPR003136">
    <property type="entry name" value="Cytidylate_kin"/>
</dbReference>
<dbReference type="InterPro" id="IPR027417">
    <property type="entry name" value="P-loop_NTPase"/>
</dbReference>
<organism evidence="11 12">
    <name type="scientific">Tetragenococcus halophilus subsp. halophilus</name>
    <dbReference type="NCBI Taxonomy" id="1513897"/>
    <lineage>
        <taxon>Bacteria</taxon>
        <taxon>Bacillati</taxon>
        <taxon>Bacillota</taxon>
        <taxon>Bacilli</taxon>
        <taxon>Lactobacillales</taxon>
        <taxon>Enterococcaceae</taxon>
        <taxon>Tetragenococcus</taxon>
    </lineage>
</organism>
<dbReference type="GO" id="GO:0005524">
    <property type="term" value="F:ATP binding"/>
    <property type="evidence" value="ECO:0007669"/>
    <property type="project" value="UniProtKB-UniRule"/>
</dbReference>
<proteinExistence type="inferred from homology"/>
<dbReference type="InterPro" id="IPR011994">
    <property type="entry name" value="Cytidylate_kinase_dom"/>
</dbReference>
<dbReference type="GO" id="GO:0006220">
    <property type="term" value="P:pyrimidine nucleotide metabolic process"/>
    <property type="evidence" value="ECO:0007669"/>
    <property type="project" value="UniProtKB-UniRule"/>
</dbReference>
<evidence type="ECO:0000256" key="5">
    <source>
        <dbReference type="ARBA" id="ARBA00022777"/>
    </source>
</evidence>
<keyword evidence="6 9" id="KW-0067">ATP-binding</keyword>
<dbReference type="GO" id="GO:0036430">
    <property type="term" value="F:CMP kinase activity"/>
    <property type="evidence" value="ECO:0007669"/>
    <property type="project" value="RHEA"/>
</dbReference>
<sequence length="228" mass="25260">MHEINIAIDGPASSGKSTVAKIIARDFGFIYTDTGAMYRSVTYLALKYQVSFTDEMALVELIKNYPITFKQTEYGQLVFANGQDITKAIREPAVTNNVSEVSAFPSVRAHLVKAQQEIAKPGGVVMDGRDIGTTVLPEAEVKIFLVASARERAKRRYKENQSKGIESDFETLKKEIEQRDYTDSHRNASPLRQAEDAILVDTTGMSIDEVVTAIKSVVKEKKCKGEFG</sequence>
<dbReference type="GO" id="GO:0015949">
    <property type="term" value="P:nucleobase-containing small molecule interconversion"/>
    <property type="evidence" value="ECO:0007669"/>
    <property type="project" value="TreeGrafter"/>
</dbReference>
<evidence type="ECO:0000256" key="7">
    <source>
        <dbReference type="ARBA" id="ARBA00047615"/>
    </source>
</evidence>
<comment type="caution">
    <text evidence="11">The sequence shown here is derived from an EMBL/GenBank/DDBJ whole genome shotgun (WGS) entry which is preliminary data.</text>
</comment>
<dbReference type="PANTHER" id="PTHR21299:SF2">
    <property type="entry name" value="CYTIDYLATE KINASE"/>
    <property type="match status" value="1"/>
</dbReference>
<accession>A0A2H6CRZ5</accession>
<evidence type="ECO:0000256" key="3">
    <source>
        <dbReference type="ARBA" id="ARBA00022679"/>
    </source>
</evidence>
<evidence type="ECO:0000313" key="11">
    <source>
        <dbReference type="EMBL" id="GBD67756.1"/>
    </source>
</evidence>